<reference evidence="2" key="1">
    <citation type="submission" date="2023-11" db="EMBL/GenBank/DDBJ databases">
        <authorList>
            <person name="Alioto T."/>
            <person name="Alioto T."/>
            <person name="Gomez Garrido J."/>
        </authorList>
    </citation>
    <scope>NUCLEOTIDE SEQUENCE</scope>
</reference>
<dbReference type="AlphaFoldDB" id="A0AAI8Z8T0"/>
<gene>
    <name evidence="2" type="ORF">LECACI_7A009639</name>
</gene>
<dbReference type="InterPro" id="IPR018222">
    <property type="entry name" value="Nuclear_transport_factor_2_euk"/>
</dbReference>
<keyword evidence="3" id="KW-1185">Reference proteome</keyword>
<dbReference type="InterPro" id="IPR032710">
    <property type="entry name" value="NTF2-like_dom_sf"/>
</dbReference>
<dbReference type="Pfam" id="PF02136">
    <property type="entry name" value="NTF2"/>
    <property type="match status" value="1"/>
</dbReference>
<organism evidence="2 3">
    <name type="scientific">Lecanosticta acicola</name>
    <dbReference type="NCBI Taxonomy" id="111012"/>
    <lineage>
        <taxon>Eukaryota</taxon>
        <taxon>Fungi</taxon>
        <taxon>Dikarya</taxon>
        <taxon>Ascomycota</taxon>
        <taxon>Pezizomycotina</taxon>
        <taxon>Dothideomycetes</taxon>
        <taxon>Dothideomycetidae</taxon>
        <taxon>Mycosphaerellales</taxon>
        <taxon>Mycosphaerellaceae</taxon>
        <taxon>Lecanosticta</taxon>
    </lineage>
</organism>
<feature type="domain" description="NTF2" evidence="1">
    <location>
        <begin position="17"/>
        <end position="163"/>
    </location>
</feature>
<sequence>MPVTLTDVDKTRIASETAESFTEAYYNALCASRHTISSFYSPPSTETNTTPYINYNGEVLATGNDFQTEFDKMPYTYFEVQCLNAQILNPCVDPDATGTRKEAERNVSVVVQASGYVRLVERKEGPMRGFADQMILVPGKTGDKGKVLGEGRQWVIQSQTFRFVV</sequence>
<dbReference type="PROSITE" id="PS50177">
    <property type="entry name" value="NTF2_DOMAIN"/>
    <property type="match status" value="1"/>
</dbReference>
<dbReference type="SUPFAM" id="SSF54427">
    <property type="entry name" value="NTF2-like"/>
    <property type="match status" value="1"/>
</dbReference>
<protein>
    <submittedName>
        <fullName evidence="2">Nuclear transport factor 2 domain-containing</fullName>
    </submittedName>
</protein>
<evidence type="ECO:0000313" key="3">
    <source>
        <dbReference type="Proteomes" id="UP001296104"/>
    </source>
</evidence>
<name>A0AAI8Z8T0_9PEZI</name>
<proteinExistence type="predicted"/>
<dbReference type="Proteomes" id="UP001296104">
    <property type="component" value="Unassembled WGS sequence"/>
</dbReference>
<comment type="caution">
    <text evidence="2">The sequence shown here is derived from an EMBL/GenBank/DDBJ whole genome shotgun (WGS) entry which is preliminary data.</text>
</comment>
<dbReference type="InterPro" id="IPR002075">
    <property type="entry name" value="NTF2_dom"/>
</dbReference>
<dbReference type="EMBL" id="CAVMBE010000120">
    <property type="protein sequence ID" value="CAK4034481.1"/>
    <property type="molecule type" value="Genomic_DNA"/>
</dbReference>
<evidence type="ECO:0000313" key="2">
    <source>
        <dbReference type="EMBL" id="CAK4034481.1"/>
    </source>
</evidence>
<accession>A0AAI8Z8T0</accession>
<dbReference type="Gene3D" id="3.10.450.50">
    <property type="match status" value="1"/>
</dbReference>
<evidence type="ECO:0000259" key="1">
    <source>
        <dbReference type="PROSITE" id="PS50177"/>
    </source>
</evidence>